<keyword evidence="5 8" id="KW-0472">Membrane</keyword>
<sequence>MVDIGETRISLEITSYSPVASLIAVYCLMTIGMNIFVCYYIYRKRSLRTSCTALIVANLAAVDVLVSIKDLPLLISVTTSGRWYFEEHWCRSYGLTNVIYIIVSISTLVTITTEQYFRMTDAQKGIGGSPSRSIPLGYIIAHTTLSYSLSLLWSKYVFISRKAFCEVDWPPSGLSFTLVTSCIFLIPVSLLIYNFFGNEAEERIANEKAKLVKLENGDEESDEEKAHCRLQLAITVFLVTWSPYVIESFFTYSAQIPNIVGVVCAFIPIITTTLIPLWYIKWKKETDRLYPAVSHVQHC</sequence>
<keyword evidence="4" id="KW-0297">G-protein coupled receptor</keyword>
<dbReference type="GO" id="GO:0016020">
    <property type="term" value="C:membrane"/>
    <property type="evidence" value="ECO:0007669"/>
    <property type="project" value="UniProtKB-SubCell"/>
</dbReference>
<dbReference type="EMBL" id="JARQWQ010000105">
    <property type="protein sequence ID" value="KAK2550860.1"/>
    <property type="molecule type" value="Genomic_DNA"/>
</dbReference>
<evidence type="ECO:0000313" key="10">
    <source>
        <dbReference type="EMBL" id="KAK2550860.1"/>
    </source>
</evidence>
<keyword evidence="7" id="KW-0807">Transducer</keyword>
<feature type="transmembrane region" description="Helical" evidence="8">
    <location>
        <begin position="173"/>
        <end position="196"/>
    </location>
</feature>
<reference evidence="10" key="2">
    <citation type="journal article" date="2023" name="Science">
        <title>Genomic signatures of disease resistance in endangered staghorn corals.</title>
        <authorList>
            <person name="Vollmer S.V."/>
            <person name="Selwyn J.D."/>
            <person name="Despard B.A."/>
            <person name="Roesel C.L."/>
        </authorList>
    </citation>
    <scope>NUCLEOTIDE SEQUENCE</scope>
    <source>
        <strain evidence="10">K2</strain>
    </source>
</reference>
<reference evidence="10" key="1">
    <citation type="journal article" date="2023" name="G3 (Bethesda)">
        <title>Whole genome assembly and annotation of the endangered Caribbean coral Acropora cervicornis.</title>
        <authorList>
            <person name="Selwyn J.D."/>
            <person name="Vollmer S.V."/>
        </authorList>
    </citation>
    <scope>NUCLEOTIDE SEQUENCE</scope>
    <source>
        <strain evidence="10">K2</strain>
    </source>
</reference>
<comment type="caution">
    <text evidence="10">The sequence shown here is derived from an EMBL/GenBank/DDBJ whole genome shotgun (WGS) entry which is preliminary data.</text>
</comment>
<evidence type="ECO:0000256" key="6">
    <source>
        <dbReference type="ARBA" id="ARBA00023170"/>
    </source>
</evidence>
<feature type="domain" description="G-protein coupled receptors family 1 profile" evidence="9">
    <location>
        <begin position="33"/>
        <end position="279"/>
    </location>
</feature>
<dbReference type="InterPro" id="IPR050125">
    <property type="entry name" value="GPCR_opsins"/>
</dbReference>
<comment type="subcellular location">
    <subcellularLocation>
        <location evidence="1">Membrane</location>
        <topology evidence="1">Multi-pass membrane protein</topology>
    </subcellularLocation>
</comment>
<dbReference type="PRINTS" id="PR00237">
    <property type="entry name" value="GPCRRHODOPSN"/>
</dbReference>
<feature type="transmembrane region" description="Helical" evidence="8">
    <location>
        <begin position="95"/>
        <end position="113"/>
    </location>
</feature>
<protein>
    <submittedName>
        <fullName evidence="10">Melanopsin-A</fullName>
    </submittedName>
</protein>
<organism evidence="10 11">
    <name type="scientific">Acropora cervicornis</name>
    <name type="common">Staghorn coral</name>
    <dbReference type="NCBI Taxonomy" id="6130"/>
    <lineage>
        <taxon>Eukaryota</taxon>
        <taxon>Metazoa</taxon>
        <taxon>Cnidaria</taxon>
        <taxon>Anthozoa</taxon>
        <taxon>Hexacorallia</taxon>
        <taxon>Scleractinia</taxon>
        <taxon>Astrocoeniina</taxon>
        <taxon>Acroporidae</taxon>
        <taxon>Acropora</taxon>
    </lineage>
</organism>
<proteinExistence type="predicted"/>
<dbReference type="InterPro" id="IPR000276">
    <property type="entry name" value="GPCR_Rhodpsn"/>
</dbReference>
<evidence type="ECO:0000259" key="9">
    <source>
        <dbReference type="PROSITE" id="PS50262"/>
    </source>
</evidence>
<dbReference type="Proteomes" id="UP001249851">
    <property type="component" value="Unassembled WGS sequence"/>
</dbReference>
<accession>A0AAD9PXE9</accession>
<feature type="transmembrane region" description="Helical" evidence="8">
    <location>
        <begin position="54"/>
        <end position="75"/>
    </location>
</feature>
<dbReference type="AlphaFoldDB" id="A0AAD9PXE9"/>
<evidence type="ECO:0000313" key="11">
    <source>
        <dbReference type="Proteomes" id="UP001249851"/>
    </source>
</evidence>
<gene>
    <name evidence="10" type="ORF">P5673_028375</name>
</gene>
<evidence type="ECO:0000256" key="4">
    <source>
        <dbReference type="ARBA" id="ARBA00023040"/>
    </source>
</evidence>
<dbReference type="GO" id="GO:0004930">
    <property type="term" value="F:G protein-coupled receptor activity"/>
    <property type="evidence" value="ECO:0007669"/>
    <property type="project" value="UniProtKB-KW"/>
</dbReference>
<keyword evidence="3 8" id="KW-1133">Transmembrane helix</keyword>
<evidence type="ECO:0000256" key="3">
    <source>
        <dbReference type="ARBA" id="ARBA00022989"/>
    </source>
</evidence>
<dbReference type="Gene3D" id="1.20.1070.10">
    <property type="entry name" value="Rhodopsin 7-helix transmembrane proteins"/>
    <property type="match status" value="1"/>
</dbReference>
<evidence type="ECO:0000256" key="8">
    <source>
        <dbReference type="SAM" id="Phobius"/>
    </source>
</evidence>
<dbReference type="SUPFAM" id="SSF81321">
    <property type="entry name" value="Family A G protein-coupled receptor-like"/>
    <property type="match status" value="1"/>
</dbReference>
<dbReference type="Pfam" id="PF00001">
    <property type="entry name" value="7tm_1"/>
    <property type="match status" value="1"/>
</dbReference>
<dbReference type="InterPro" id="IPR017452">
    <property type="entry name" value="GPCR_Rhodpsn_7TM"/>
</dbReference>
<keyword evidence="2 8" id="KW-0812">Transmembrane</keyword>
<name>A0AAD9PXE9_ACRCE</name>
<feature type="transmembrane region" description="Helical" evidence="8">
    <location>
        <begin position="232"/>
        <end position="253"/>
    </location>
</feature>
<evidence type="ECO:0000256" key="7">
    <source>
        <dbReference type="ARBA" id="ARBA00023224"/>
    </source>
</evidence>
<dbReference type="PANTHER" id="PTHR24240">
    <property type="entry name" value="OPSIN"/>
    <property type="match status" value="1"/>
</dbReference>
<feature type="transmembrane region" description="Helical" evidence="8">
    <location>
        <begin position="259"/>
        <end position="280"/>
    </location>
</feature>
<feature type="transmembrane region" description="Helical" evidence="8">
    <location>
        <begin position="134"/>
        <end position="153"/>
    </location>
</feature>
<keyword evidence="11" id="KW-1185">Reference proteome</keyword>
<keyword evidence="6" id="KW-0675">Receptor</keyword>
<evidence type="ECO:0000256" key="5">
    <source>
        <dbReference type="ARBA" id="ARBA00023136"/>
    </source>
</evidence>
<evidence type="ECO:0000256" key="2">
    <source>
        <dbReference type="ARBA" id="ARBA00022692"/>
    </source>
</evidence>
<evidence type="ECO:0000256" key="1">
    <source>
        <dbReference type="ARBA" id="ARBA00004141"/>
    </source>
</evidence>
<feature type="transmembrane region" description="Helical" evidence="8">
    <location>
        <begin position="20"/>
        <end position="42"/>
    </location>
</feature>
<dbReference type="PROSITE" id="PS50262">
    <property type="entry name" value="G_PROTEIN_RECEP_F1_2"/>
    <property type="match status" value="1"/>
</dbReference>